<dbReference type="AlphaFoldDB" id="A0AAD4CF98"/>
<evidence type="ECO:0000259" key="1">
    <source>
        <dbReference type="Pfam" id="PF01370"/>
    </source>
</evidence>
<evidence type="ECO:0000313" key="3">
    <source>
        <dbReference type="Proteomes" id="UP001194746"/>
    </source>
</evidence>
<proteinExistence type="predicted"/>
<comment type="caution">
    <text evidence="2">The sequence shown here is derived from an EMBL/GenBank/DDBJ whole genome shotgun (WGS) entry which is preliminary data.</text>
</comment>
<gene>
    <name evidence="2" type="ORF">FE257_000592</name>
</gene>
<dbReference type="GO" id="GO:0005737">
    <property type="term" value="C:cytoplasm"/>
    <property type="evidence" value="ECO:0007669"/>
    <property type="project" value="TreeGrafter"/>
</dbReference>
<name>A0AAD4CF98_ASPNN</name>
<dbReference type="InterPro" id="IPR001509">
    <property type="entry name" value="Epimerase_deHydtase"/>
</dbReference>
<dbReference type="Proteomes" id="UP001194746">
    <property type="component" value="Unassembled WGS sequence"/>
</dbReference>
<evidence type="ECO:0000313" key="2">
    <source>
        <dbReference type="EMBL" id="KAF9885232.1"/>
    </source>
</evidence>
<dbReference type="CDD" id="cd05262">
    <property type="entry name" value="SDR_a7"/>
    <property type="match status" value="1"/>
</dbReference>
<dbReference type="EMBL" id="VCAU01000100">
    <property type="protein sequence ID" value="KAF9885232.1"/>
    <property type="molecule type" value="Genomic_DNA"/>
</dbReference>
<dbReference type="SUPFAM" id="SSF51735">
    <property type="entry name" value="NAD(P)-binding Rossmann-fold domains"/>
    <property type="match status" value="1"/>
</dbReference>
<dbReference type="InterPro" id="IPR051783">
    <property type="entry name" value="NAD(P)-dependent_oxidoreduct"/>
</dbReference>
<reference evidence="2" key="2">
    <citation type="submission" date="2020-02" db="EMBL/GenBank/DDBJ databases">
        <authorList>
            <person name="Gilchrist C.L.M."/>
            <person name="Chooi Y.-H."/>
        </authorList>
    </citation>
    <scope>NUCLEOTIDE SEQUENCE</scope>
    <source>
        <strain evidence="2">MST-FP2251</strain>
    </source>
</reference>
<sequence>MPQQKFFITGATGYVGSVVTSFAVQAGHDVRGLSRHEKGDALLESLGATPVRGDLTTFDILSAESAKADVVLHLAFDHNFTQPFEQIIKLDADAVEALATPLIGTNKPLVTTGGTAMVVADPNHGETDETAPFRETVIPRHRAEQNSLSWAEKGVRVTSIRLPQYVYGRATEHGFAAQLIKLAVQTGESAYIGDGEYYASTVYVDDAARLYFEVAAKAGAGEIFNGTGCTTTTYKALATSIGKLLDVPVKSLSEEEAVAKWGPFLAGFVGLSNRSSNRKAVEQLGWQPVGPDLLEEIETGSYVSVAKKFREEAAGEA</sequence>
<dbReference type="GO" id="GO:0004029">
    <property type="term" value="F:aldehyde dehydrogenase (NAD+) activity"/>
    <property type="evidence" value="ECO:0007669"/>
    <property type="project" value="TreeGrafter"/>
</dbReference>
<keyword evidence="3" id="KW-1185">Reference proteome</keyword>
<dbReference type="PANTHER" id="PTHR48079">
    <property type="entry name" value="PROTEIN YEEZ"/>
    <property type="match status" value="1"/>
</dbReference>
<dbReference type="Gene3D" id="3.40.50.720">
    <property type="entry name" value="NAD(P)-binding Rossmann-like Domain"/>
    <property type="match status" value="1"/>
</dbReference>
<dbReference type="Pfam" id="PF01370">
    <property type="entry name" value="Epimerase"/>
    <property type="match status" value="1"/>
</dbReference>
<feature type="domain" description="NAD-dependent epimerase/dehydratase" evidence="1">
    <location>
        <begin position="7"/>
        <end position="225"/>
    </location>
</feature>
<organism evidence="2 3">
    <name type="scientific">Aspergillus nanangensis</name>
    <dbReference type="NCBI Taxonomy" id="2582783"/>
    <lineage>
        <taxon>Eukaryota</taxon>
        <taxon>Fungi</taxon>
        <taxon>Dikarya</taxon>
        <taxon>Ascomycota</taxon>
        <taxon>Pezizomycotina</taxon>
        <taxon>Eurotiomycetes</taxon>
        <taxon>Eurotiomycetidae</taxon>
        <taxon>Eurotiales</taxon>
        <taxon>Aspergillaceae</taxon>
        <taxon>Aspergillus</taxon>
        <taxon>Aspergillus subgen. Circumdati</taxon>
    </lineage>
</organism>
<reference evidence="2" key="1">
    <citation type="journal article" date="2019" name="Beilstein J. Org. Chem.">
        <title>Nanangenines: drimane sesquiterpenoids as the dominant metabolite cohort of a novel Australian fungus, Aspergillus nanangensis.</title>
        <authorList>
            <person name="Lacey H.J."/>
            <person name="Gilchrist C.L.M."/>
            <person name="Crombie A."/>
            <person name="Kalaitzis J.A."/>
            <person name="Vuong D."/>
            <person name="Rutledge P.J."/>
            <person name="Turner P."/>
            <person name="Pitt J.I."/>
            <person name="Lacey E."/>
            <person name="Chooi Y.H."/>
            <person name="Piggott A.M."/>
        </authorList>
    </citation>
    <scope>NUCLEOTIDE SEQUENCE</scope>
    <source>
        <strain evidence="2">MST-FP2251</strain>
    </source>
</reference>
<dbReference type="PANTHER" id="PTHR48079:SF5">
    <property type="entry name" value="DEPENDENT EPIMERASE_DEHYDRATASE, PUTATIVE (AFU_ORTHOLOGUE AFUA_7G00180)-RELATED"/>
    <property type="match status" value="1"/>
</dbReference>
<dbReference type="InterPro" id="IPR036291">
    <property type="entry name" value="NAD(P)-bd_dom_sf"/>
</dbReference>
<accession>A0AAD4CF98</accession>
<protein>
    <recommendedName>
        <fullName evidence="1">NAD-dependent epimerase/dehydratase domain-containing protein</fullName>
    </recommendedName>
</protein>